<dbReference type="OrthoDB" id="1938010at2759"/>
<evidence type="ECO:0000256" key="1">
    <source>
        <dbReference type="SAM" id="MobiDB-lite"/>
    </source>
</evidence>
<accession>A0A7J6VBD1</accession>
<sequence>MRRRLPLWVSSSTPTLTSFPNSQQNTTTTSLGKRSSRGKLCKKVILSDENEYDSGHFHPIHEQDKQQLVEDDDNSKGFKPKPKTKTKRIINNNNHPKPHDLDVEQQQQQYQEEELTVDDLIIIAQEFVNDDDGKDYQQGVTTELESRGSTSRYESSHGIEVLSTHTSAGLLSNSNHHSNNSSNQASKEIIPNYSEAEAGDPAQDMLDLFLGPLLKKPTTTEEKRETYTEEIALDNRFGKACDGEELGKKVPTLMKKKTSLRDKVAMLLD</sequence>
<name>A0A7J6VBD1_THATH</name>
<dbReference type="PANTHER" id="PTHR36756:SF1">
    <property type="entry name" value="EXPRESSED PROTEIN"/>
    <property type="match status" value="1"/>
</dbReference>
<feature type="compositionally biased region" description="Polar residues" evidence="1">
    <location>
        <begin position="9"/>
        <end position="33"/>
    </location>
</feature>
<evidence type="ECO:0000313" key="2">
    <source>
        <dbReference type="EMBL" id="KAF5182389.1"/>
    </source>
</evidence>
<dbReference type="Proteomes" id="UP000554482">
    <property type="component" value="Unassembled WGS sequence"/>
</dbReference>
<gene>
    <name evidence="2" type="ORF">FRX31_028021</name>
</gene>
<keyword evidence="3" id="KW-1185">Reference proteome</keyword>
<protein>
    <submittedName>
        <fullName evidence="2">Uncharacterized protein</fullName>
    </submittedName>
</protein>
<feature type="region of interest" description="Disordered" evidence="1">
    <location>
        <begin position="65"/>
        <end position="102"/>
    </location>
</feature>
<evidence type="ECO:0000313" key="3">
    <source>
        <dbReference type="Proteomes" id="UP000554482"/>
    </source>
</evidence>
<dbReference type="EMBL" id="JABWDY010034796">
    <property type="protein sequence ID" value="KAF5182389.1"/>
    <property type="molecule type" value="Genomic_DNA"/>
</dbReference>
<proteinExistence type="predicted"/>
<feature type="compositionally biased region" description="Basic residues" evidence="1">
    <location>
        <begin position="78"/>
        <end position="88"/>
    </location>
</feature>
<feature type="region of interest" description="Disordered" evidence="1">
    <location>
        <begin position="1"/>
        <end position="37"/>
    </location>
</feature>
<dbReference type="AlphaFoldDB" id="A0A7J6VBD1"/>
<organism evidence="2 3">
    <name type="scientific">Thalictrum thalictroides</name>
    <name type="common">Rue-anemone</name>
    <name type="synonym">Anemone thalictroides</name>
    <dbReference type="NCBI Taxonomy" id="46969"/>
    <lineage>
        <taxon>Eukaryota</taxon>
        <taxon>Viridiplantae</taxon>
        <taxon>Streptophyta</taxon>
        <taxon>Embryophyta</taxon>
        <taxon>Tracheophyta</taxon>
        <taxon>Spermatophyta</taxon>
        <taxon>Magnoliopsida</taxon>
        <taxon>Ranunculales</taxon>
        <taxon>Ranunculaceae</taxon>
        <taxon>Thalictroideae</taxon>
        <taxon>Thalictrum</taxon>
    </lineage>
</organism>
<reference evidence="2 3" key="1">
    <citation type="submission" date="2020-06" db="EMBL/GenBank/DDBJ databases">
        <title>Transcriptomic and genomic resources for Thalictrum thalictroides and T. hernandezii: Facilitating candidate gene discovery in an emerging model plant lineage.</title>
        <authorList>
            <person name="Arias T."/>
            <person name="Riano-Pachon D.M."/>
            <person name="Di Stilio V.S."/>
        </authorList>
    </citation>
    <scope>NUCLEOTIDE SEQUENCE [LARGE SCALE GENOMIC DNA]</scope>
    <source>
        <strain evidence="3">cv. WT478/WT964</strain>
        <tissue evidence="2">Leaves</tissue>
    </source>
</reference>
<comment type="caution">
    <text evidence="2">The sequence shown here is derived from an EMBL/GenBank/DDBJ whole genome shotgun (WGS) entry which is preliminary data.</text>
</comment>
<dbReference type="PANTHER" id="PTHR36756">
    <property type="entry name" value="EXPRESSED PROTEIN"/>
    <property type="match status" value="1"/>
</dbReference>